<evidence type="ECO:0000256" key="1">
    <source>
        <dbReference type="ARBA" id="ARBA00023015"/>
    </source>
</evidence>
<proteinExistence type="predicted"/>
<dbReference type="PRINTS" id="PR00598">
    <property type="entry name" value="HTHMARR"/>
</dbReference>
<dbReference type="InterPro" id="IPR023187">
    <property type="entry name" value="Tscrpt_reg_MarR-type_CS"/>
</dbReference>
<reference evidence="5 6" key="1">
    <citation type="submission" date="2017-08" db="EMBL/GenBank/DDBJ databases">
        <title>Infants hospitalized years apart are colonized by the same room-sourced microbial strains.</title>
        <authorList>
            <person name="Brooks B."/>
            <person name="Olm M.R."/>
            <person name="Firek B.A."/>
            <person name="Baker R."/>
            <person name="Thomas B.C."/>
            <person name="Morowitz M.J."/>
            <person name="Banfield J.F."/>
        </authorList>
    </citation>
    <scope>NUCLEOTIDE SEQUENCE [LARGE SCALE GENOMIC DNA]</scope>
    <source>
        <strain evidence="5">S2_005_003_R2_43</strain>
    </source>
</reference>
<dbReference type="Pfam" id="PF12802">
    <property type="entry name" value="MarR_2"/>
    <property type="match status" value="1"/>
</dbReference>
<dbReference type="AlphaFoldDB" id="A0A2W5KRV2"/>
<dbReference type="EMBL" id="QFPN01000001">
    <property type="protein sequence ID" value="PZQ18839.1"/>
    <property type="molecule type" value="Genomic_DNA"/>
</dbReference>
<dbReference type="Proteomes" id="UP000249577">
    <property type="component" value="Unassembled WGS sequence"/>
</dbReference>
<evidence type="ECO:0000313" key="6">
    <source>
        <dbReference type="Proteomes" id="UP000249577"/>
    </source>
</evidence>
<comment type="caution">
    <text evidence="5">The sequence shown here is derived from an EMBL/GenBank/DDBJ whole genome shotgun (WGS) entry which is preliminary data.</text>
</comment>
<dbReference type="GO" id="GO:0003700">
    <property type="term" value="F:DNA-binding transcription factor activity"/>
    <property type="evidence" value="ECO:0007669"/>
    <property type="project" value="InterPro"/>
</dbReference>
<accession>A0A2W5KRV2</accession>
<evidence type="ECO:0000313" key="5">
    <source>
        <dbReference type="EMBL" id="PZQ18839.1"/>
    </source>
</evidence>
<evidence type="ECO:0000259" key="4">
    <source>
        <dbReference type="PROSITE" id="PS50995"/>
    </source>
</evidence>
<dbReference type="InterPro" id="IPR036388">
    <property type="entry name" value="WH-like_DNA-bd_sf"/>
</dbReference>
<dbReference type="GO" id="GO:0006950">
    <property type="term" value="P:response to stress"/>
    <property type="evidence" value="ECO:0007669"/>
    <property type="project" value="TreeGrafter"/>
</dbReference>
<dbReference type="PANTHER" id="PTHR33164">
    <property type="entry name" value="TRANSCRIPTIONAL REGULATOR, MARR FAMILY"/>
    <property type="match status" value="1"/>
</dbReference>
<evidence type="ECO:0000256" key="2">
    <source>
        <dbReference type="ARBA" id="ARBA00023125"/>
    </source>
</evidence>
<dbReference type="SUPFAM" id="SSF46785">
    <property type="entry name" value="Winged helix' DNA-binding domain"/>
    <property type="match status" value="1"/>
</dbReference>
<protein>
    <submittedName>
        <fullName evidence="5">MarR family transcriptional regulator</fullName>
    </submittedName>
</protein>
<dbReference type="InterPro" id="IPR000835">
    <property type="entry name" value="HTH_MarR-typ"/>
</dbReference>
<dbReference type="PROSITE" id="PS01117">
    <property type="entry name" value="HTH_MARR_1"/>
    <property type="match status" value="1"/>
</dbReference>
<gene>
    <name evidence="5" type="ORF">DI565_00035</name>
</gene>
<name>A0A2W5KRV2_ANCNO</name>
<evidence type="ECO:0000256" key="3">
    <source>
        <dbReference type="ARBA" id="ARBA00023163"/>
    </source>
</evidence>
<sequence>MNDPTPSLDAGEFGYQLAFTARRWRRALDEALAQTGLTDASWRPLVHLGRLGDGARQNDLARSLGVEGPTLVRALDRLAAAGLVERREDPTDRRAKTLHLTAAGRDLVSRMQAVVRRVCAELLDAADPADVAACGRVFAAVQARADEAGEA</sequence>
<keyword evidence="1" id="KW-0805">Transcription regulation</keyword>
<dbReference type="SMART" id="SM00347">
    <property type="entry name" value="HTH_MARR"/>
    <property type="match status" value="1"/>
</dbReference>
<dbReference type="InterPro" id="IPR039422">
    <property type="entry name" value="MarR/SlyA-like"/>
</dbReference>
<feature type="domain" description="HTH marR-type" evidence="4">
    <location>
        <begin position="10"/>
        <end position="143"/>
    </location>
</feature>
<dbReference type="PANTHER" id="PTHR33164:SF64">
    <property type="entry name" value="TRANSCRIPTIONAL REGULATOR SLYA"/>
    <property type="match status" value="1"/>
</dbReference>
<dbReference type="InterPro" id="IPR036390">
    <property type="entry name" value="WH_DNA-bd_sf"/>
</dbReference>
<keyword evidence="2" id="KW-0238">DNA-binding</keyword>
<dbReference type="Gene3D" id="1.10.10.10">
    <property type="entry name" value="Winged helix-like DNA-binding domain superfamily/Winged helix DNA-binding domain"/>
    <property type="match status" value="1"/>
</dbReference>
<organism evidence="5 6">
    <name type="scientific">Ancylobacter novellus</name>
    <name type="common">Thiobacillus novellus</name>
    <dbReference type="NCBI Taxonomy" id="921"/>
    <lineage>
        <taxon>Bacteria</taxon>
        <taxon>Pseudomonadati</taxon>
        <taxon>Pseudomonadota</taxon>
        <taxon>Alphaproteobacteria</taxon>
        <taxon>Hyphomicrobiales</taxon>
        <taxon>Xanthobacteraceae</taxon>
        <taxon>Ancylobacter</taxon>
    </lineage>
</organism>
<dbReference type="GO" id="GO:0003677">
    <property type="term" value="F:DNA binding"/>
    <property type="evidence" value="ECO:0007669"/>
    <property type="project" value="UniProtKB-KW"/>
</dbReference>
<keyword evidence="3" id="KW-0804">Transcription</keyword>
<dbReference type="PROSITE" id="PS50995">
    <property type="entry name" value="HTH_MARR_2"/>
    <property type="match status" value="1"/>
</dbReference>